<dbReference type="Pfam" id="PF13427">
    <property type="entry name" value="AadA_C"/>
    <property type="match status" value="1"/>
</dbReference>
<evidence type="ECO:0000313" key="3">
    <source>
        <dbReference type="EMBL" id="KAH7304729.1"/>
    </source>
</evidence>
<accession>A0A8K0WLL8</accession>
<dbReference type="InterPro" id="IPR043519">
    <property type="entry name" value="NT_sf"/>
</dbReference>
<dbReference type="Gene3D" id="3.30.460.10">
    <property type="entry name" value="Beta Polymerase, domain 2"/>
    <property type="match status" value="1"/>
</dbReference>
<organism evidence="3 4">
    <name type="scientific">Stachybotrys elegans</name>
    <dbReference type="NCBI Taxonomy" id="80388"/>
    <lineage>
        <taxon>Eukaryota</taxon>
        <taxon>Fungi</taxon>
        <taxon>Dikarya</taxon>
        <taxon>Ascomycota</taxon>
        <taxon>Pezizomycotina</taxon>
        <taxon>Sordariomycetes</taxon>
        <taxon>Hypocreomycetidae</taxon>
        <taxon>Hypocreales</taxon>
        <taxon>Stachybotryaceae</taxon>
        <taxon>Stachybotrys</taxon>
    </lineage>
</organism>
<dbReference type="SUPFAM" id="SSF81301">
    <property type="entry name" value="Nucleotidyltransferase"/>
    <property type="match status" value="1"/>
</dbReference>
<dbReference type="CDD" id="cd05403">
    <property type="entry name" value="NT_KNTase_like"/>
    <property type="match status" value="1"/>
</dbReference>
<name>A0A8K0WLL8_9HYPO</name>
<keyword evidence="1" id="KW-0808">Transferase</keyword>
<feature type="domain" description="Adenylyltransferase AadA C-terminal" evidence="2">
    <location>
        <begin position="151"/>
        <end position="209"/>
    </location>
</feature>
<comment type="caution">
    <text evidence="3">The sequence shown here is derived from an EMBL/GenBank/DDBJ whole genome shotgun (WGS) entry which is preliminary data.</text>
</comment>
<sequence length="266" mass="29297">MDDKSPEDVQLYLSELATRLKKCLGQELIGLYLFGSASYNAYEPGTSDLDVQAVVEKPLSPLRKHEIAHNISAHELPCPARKLEFVVYSADAIKPATRNPQFELNFNTGPYNPDYVCLDPSQESSHWFLLDIAIGRETGRALHGPPPNEAFAPVPRQWVLEAIIDCLQWHTLNEPNSSNCILNACRAWRYVVTSTFGSKLDGAEWAMTQDNSLSIVSDAIIARGTGEKLCRSQTRALVDVVLKAAHDSLVPMSLSEYGPGTGVPES</sequence>
<dbReference type="OrthoDB" id="5016488at2759"/>
<dbReference type="Proteomes" id="UP000813444">
    <property type="component" value="Unassembled WGS sequence"/>
</dbReference>
<proteinExistence type="predicted"/>
<protein>
    <submittedName>
        <fullName evidence="3">Streptomycin 3''-adenylyltransferase</fullName>
    </submittedName>
</protein>
<dbReference type="InterPro" id="IPR025184">
    <property type="entry name" value="AadA_C"/>
</dbReference>
<dbReference type="GO" id="GO:0016740">
    <property type="term" value="F:transferase activity"/>
    <property type="evidence" value="ECO:0007669"/>
    <property type="project" value="UniProtKB-KW"/>
</dbReference>
<reference evidence="3" key="1">
    <citation type="journal article" date="2021" name="Nat. Commun.">
        <title>Genetic determinants of endophytism in the Arabidopsis root mycobiome.</title>
        <authorList>
            <person name="Mesny F."/>
            <person name="Miyauchi S."/>
            <person name="Thiergart T."/>
            <person name="Pickel B."/>
            <person name="Atanasova L."/>
            <person name="Karlsson M."/>
            <person name="Huettel B."/>
            <person name="Barry K.W."/>
            <person name="Haridas S."/>
            <person name="Chen C."/>
            <person name="Bauer D."/>
            <person name="Andreopoulos W."/>
            <person name="Pangilinan J."/>
            <person name="LaButti K."/>
            <person name="Riley R."/>
            <person name="Lipzen A."/>
            <person name="Clum A."/>
            <person name="Drula E."/>
            <person name="Henrissat B."/>
            <person name="Kohler A."/>
            <person name="Grigoriev I.V."/>
            <person name="Martin F.M."/>
            <person name="Hacquard S."/>
        </authorList>
    </citation>
    <scope>NUCLEOTIDE SEQUENCE</scope>
    <source>
        <strain evidence="3">MPI-CAGE-CH-0235</strain>
    </source>
</reference>
<dbReference type="AlphaFoldDB" id="A0A8K0WLL8"/>
<gene>
    <name evidence="3" type="ORF">B0I35DRAFT_362731</name>
</gene>
<evidence type="ECO:0000259" key="2">
    <source>
        <dbReference type="Pfam" id="PF13427"/>
    </source>
</evidence>
<keyword evidence="4" id="KW-1185">Reference proteome</keyword>
<dbReference type="EMBL" id="JAGPNK010000021">
    <property type="protein sequence ID" value="KAH7304729.1"/>
    <property type="molecule type" value="Genomic_DNA"/>
</dbReference>
<evidence type="ECO:0000256" key="1">
    <source>
        <dbReference type="ARBA" id="ARBA00022679"/>
    </source>
</evidence>
<evidence type="ECO:0000313" key="4">
    <source>
        <dbReference type="Proteomes" id="UP000813444"/>
    </source>
</evidence>